<proteinExistence type="predicted"/>
<name>A0A9W4UCY0_9PLEO</name>
<dbReference type="GO" id="GO:0000171">
    <property type="term" value="F:ribonuclease MRP activity"/>
    <property type="evidence" value="ECO:0007669"/>
    <property type="project" value="TreeGrafter"/>
</dbReference>
<evidence type="ECO:0000313" key="4">
    <source>
        <dbReference type="Proteomes" id="UP001152607"/>
    </source>
</evidence>
<protein>
    <recommendedName>
        <fullName evidence="2">Ribonucleases P/MRP subunit Pop8-like domain-containing protein</fullName>
    </recommendedName>
</protein>
<evidence type="ECO:0000256" key="1">
    <source>
        <dbReference type="SAM" id="MobiDB-lite"/>
    </source>
</evidence>
<gene>
    <name evidence="3" type="ORF">PDIGIT_LOCUS6763</name>
</gene>
<dbReference type="Proteomes" id="UP001152607">
    <property type="component" value="Unassembled WGS sequence"/>
</dbReference>
<feature type="region of interest" description="Disordered" evidence="1">
    <location>
        <begin position="1"/>
        <end position="102"/>
    </location>
</feature>
<dbReference type="PANTHER" id="PTHR28173:SF1">
    <property type="entry name" value="RIBONUCLEASES P_MRP PROTEIN SUBUNIT POP8"/>
    <property type="match status" value="1"/>
</dbReference>
<dbReference type="InterPro" id="IPR049128">
    <property type="entry name" value="Pop8-like_dom"/>
</dbReference>
<sequence length="209" mass="22170">MAASTTTMDVRINSTSQNNTTTTSTITPSLPMAMDVDEPSSSTTASTKRKPKSKKPPHILHMSTHRNPPHRYFTLRLITSPPPPPSSSSSSSPSSQAKEKQHLDPLTLHPLLTNPLQSYLGLTGSSIPFDILSIDGLDVTVRVPREDARAFRAGVSSWVGGVERGLIPGFDEEGDGDGVGGKRVSVSWRVLREVGGAAGLVGDGGELFA</sequence>
<feature type="compositionally biased region" description="Low complexity" evidence="1">
    <location>
        <begin position="12"/>
        <end position="27"/>
    </location>
</feature>
<dbReference type="GO" id="GO:0004526">
    <property type="term" value="F:ribonuclease P activity"/>
    <property type="evidence" value="ECO:0007669"/>
    <property type="project" value="TreeGrafter"/>
</dbReference>
<dbReference type="GO" id="GO:0000172">
    <property type="term" value="C:ribonuclease MRP complex"/>
    <property type="evidence" value="ECO:0007669"/>
    <property type="project" value="InterPro"/>
</dbReference>
<keyword evidence="4" id="KW-1185">Reference proteome</keyword>
<dbReference type="EMBL" id="CAOQHR010000004">
    <property type="protein sequence ID" value="CAI6333715.1"/>
    <property type="molecule type" value="Genomic_DNA"/>
</dbReference>
<reference evidence="3" key="1">
    <citation type="submission" date="2023-01" db="EMBL/GenBank/DDBJ databases">
        <authorList>
            <person name="Van Ghelder C."/>
            <person name="Rancurel C."/>
        </authorList>
    </citation>
    <scope>NUCLEOTIDE SEQUENCE</scope>
    <source>
        <strain evidence="3">CNCM I-4278</strain>
    </source>
</reference>
<dbReference type="GO" id="GO:0034965">
    <property type="term" value="P:intronic box C/D snoRNA processing"/>
    <property type="evidence" value="ECO:0007669"/>
    <property type="project" value="TreeGrafter"/>
</dbReference>
<dbReference type="GO" id="GO:0008033">
    <property type="term" value="P:tRNA processing"/>
    <property type="evidence" value="ECO:0007669"/>
    <property type="project" value="InterPro"/>
</dbReference>
<dbReference type="GO" id="GO:0005655">
    <property type="term" value="C:nucleolar ribonuclease P complex"/>
    <property type="evidence" value="ECO:0007669"/>
    <property type="project" value="InterPro"/>
</dbReference>
<accession>A0A9W4UCY0</accession>
<dbReference type="InterPro" id="IPR020347">
    <property type="entry name" value="Pop8"/>
</dbReference>
<dbReference type="OrthoDB" id="5530243at2759"/>
<organism evidence="3 4">
    <name type="scientific">Periconia digitata</name>
    <dbReference type="NCBI Taxonomy" id="1303443"/>
    <lineage>
        <taxon>Eukaryota</taxon>
        <taxon>Fungi</taxon>
        <taxon>Dikarya</taxon>
        <taxon>Ascomycota</taxon>
        <taxon>Pezizomycotina</taxon>
        <taxon>Dothideomycetes</taxon>
        <taxon>Pleosporomycetidae</taxon>
        <taxon>Pleosporales</taxon>
        <taxon>Massarineae</taxon>
        <taxon>Periconiaceae</taxon>
        <taxon>Periconia</taxon>
    </lineage>
</organism>
<feature type="compositionally biased region" description="Basic residues" evidence="1">
    <location>
        <begin position="47"/>
        <end position="69"/>
    </location>
</feature>
<evidence type="ECO:0000259" key="2">
    <source>
        <dbReference type="Pfam" id="PF20976"/>
    </source>
</evidence>
<dbReference type="AlphaFoldDB" id="A0A9W4UCY0"/>
<evidence type="ECO:0000313" key="3">
    <source>
        <dbReference type="EMBL" id="CAI6333715.1"/>
    </source>
</evidence>
<dbReference type="PANTHER" id="PTHR28173">
    <property type="entry name" value="RIBONUCLEASES P/MRP PROTEIN SUBUNIT POP8"/>
    <property type="match status" value="1"/>
</dbReference>
<dbReference type="GO" id="GO:0000294">
    <property type="term" value="P:nuclear-transcribed mRNA catabolic process, RNase MRP-dependent"/>
    <property type="evidence" value="ECO:0007669"/>
    <property type="project" value="TreeGrafter"/>
</dbReference>
<feature type="domain" description="Ribonucleases P/MRP subunit Pop8-like" evidence="2">
    <location>
        <begin position="95"/>
        <end position="158"/>
    </location>
</feature>
<dbReference type="Pfam" id="PF20976">
    <property type="entry name" value="Pop8"/>
    <property type="match status" value="1"/>
</dbReference>
<comment type="caution">
    <text evidence="3">The sequence shown here is derived from an EMBL/GenBank/DDBJ whole genome shotgun (WGS) entry which is preliminary data.</text>
</comment>